<dbReference type="EMBL" id="JBHSIM010000051">
    <property type="protein sequence ID" value="MFC4835700.1"/>
    <property type="molecule type" value="Genomic_DNA"/>
</dbReference>
<proteinExistence type="predicted"/>
<organism evidence="1 2">
    <name type="scientific">Actinomycetospora chibensis</name>
    <dbReference type="NCBI Taxonomy" id="663606"/>
    <lineage>
        <taxon>Bacteria</taxon>
        <taxon>Bacillati</taxon>
        <taxon>Actinomycetota</taxon>
        <taxon>Actinomycetes</taxon>
        <taxon>Pseudonocardiales</taxon>
        <taxon>Pseudonocardiaceae</taxon>
        <taxon>Actinomycetospora</taxon>
    </lineage>
</organism>
<evidence type="ECO:0000313" key="2">
    <source>
        <dbReference type="Proteomes" id="UP001595909"/>
    </source>
</evidence>
<keyword evidence="2" id="KW-1185">Reference proteome</keyword>
<evidence type="ECO:0000313" key="1">
    <source>
        <dbReference type="EMBL" id="MFC4835700.1"/>
    </source>
</evidence>
<dbReference type="RefSeq" id="WP_274187854.1">
    <property type="nucleotide sequence ID" value="NZ_BAABHN010000051.1"/>
</dbReference>
<comment type="caution">
    <text evidence="1">The sequence shown here is derived from an EMBL/GenBank/DDBJ whole genome shotgun (WGS) entry which is preliminary data.</text>
</comment>
<dbReference type="Proteomes" id="UP001595909">
    <property type="component" value="Unassembled WGS sequence"/>
</dbReference>
<protein>
    <submittedName>
        <fullName evidence="1">Uncharacterized protein</fullName>
    </submittedName>
</protein>
<reference evidence="2" key="1">
    <citation type="journal article" date="2019" name="Int. J. Syst. Evol. Microbiol.">
        <title>The Global Catalogue of Microorganisms (GCM) 10K type strain sequencing project: providing services to taxonomists for standard genome sequencing and annotation.</title>
        <authorList>
            <consortium name="The Broad Institute Genomics Platform"/>
            <consortium name="The Broad Institute Genome Sequencing Center for Infectious Disease"/>
            <person name="Wu L."/>
            <person name="Ma J."/>
        </authorList>
    </citation>
    <scope>NUCLEOTIDE SEQUENCE [LARGE SCALE GENOMIC DNA]</scope>
    <source>
        <strain evidence="2">CCUG 50347</strain>
    </source>
</reference>
<sequence>MSERPLSDRRPHEHDALAWEVRGWAEPPGRRRDVEGWHSLAWSATHDDAVVVAQAVTTAHAYEFAEVWGPAETPAAGRARTCERFPVPDGDERREMWLRAAAEHFTDGMDLPRRTTV</sequence>
<gene>
    <name evidence="1" type="ORF">ACFPEL_25045</name>
</gene>
<name>A0ABV9RU13_9PSEU</name>
<accession>A0ABV9RU13</accession>